<keyword evidence="5" id="KW-0862">Zinc</keyword>
<dbReference type="SUPFAM" id="SSF57667">
    <property type="entry name" value="beta-beta-alpha zinc fingers"/>
    <property type="match status" value="1"/>
</dbReference>
<dbReference type="GO" id="GO:0046983">
    <property type="term" value="F:protein dimerization activity"/>
    <property type="evidence" value="ECO:0007669"/>
    <property type="project" value="InterPro"/>
</dbReference>
<evidence type="ECO:0000313" key="14">
    <source>
        <dbReference type="Proteomes" id="UP000247702"/>
    </source>
</evidence>
<evidence type="ECO:0000259" key="12">
    <source>
        <dbReference type="PROSITE" id="PS50808"/>
    </source>
</evidence>
<gene>
    <name evidence="13" type="ORF">RclHR1_18170003</name>
</gene>
<keyword evidence="3" id="KW-0479">Metal-binding</keyword>
<dbReference type="AlphaFoldDB" id="A0A2Z6QLQ5"/>
<evidence type="ECO:0000256" key="5">
    <source>
        <dbReference type="ARBA" id="ARBA00022833"/>
    </source>
</evidence>
<dbReference type="Pfam" id="PF14372">
    <property type="entry name" value="hAT-like_RNase-H"/>
    <property type="match status" value="1"/>
</dbReference>
<dbReference type="Proteomes" id="UP000247702">
    <property type="component" value="Unassembled WGS sequence"/>
</dbReference>
<dbReference type="GO" id="GO:0003677">
    <property type="term" value="F:DNA binding"/>
    <property type="evidence" value="ECO:0007669"/>
    <property type="project" value="UniProtKB-KW"/>
</dbReference>
<evidence type="ECO:0000256" key="1">
    <source>
        <dbReference type="ARBA" id="ARBA00004123"/>
    </source>
</evidence>
<evidence type="ECO:0000256" key="6">
    <source>
        <dbReference type="ARBA" id="ARBA00023015"/>
    </source>
</evidence>
<dbReference type="EMBL" id="BEXD01000910">
    <property type="protein sequence ID" value="GBB91057.1"/>
    <property type="molecule type" value="Genomic_DNA"/>
</dbReference>
<dbReference type="GO" id="GO:0008270">
    <property type="term" value="F:zinc ion binding"/>
    <property type="evidence" value="ECO:0007669"/>
    <property type="project" value="UniProtKB-KW"/>
</dbReference>
<keyword evidence="6" id="KW-0805">Transcription regulation</keyword>
<dbReference type="Pfam" id="PF02892">
    <property type="entry name" value="zf-BED"/>
    <property type="match status" value="1"/>
</dbReference>
<comment type="subunit">
    <text evidence="2">Homodimer.</text>
</comment>
<dbReference type="PANTHER" id="PTHR46481:SF10">
    <property type="entry name" value="ZINC FINGER BED DOMAIN-CONTAINING PROTEIN 39"/>
    <property type="match status" value="1"/>
</dbReference>
<dbReference type="InterPro" id="IPR036236">
    <property type="entry name" value="Znf_C2H2_sf"/>
</dbReference>
<dbReference type="PANTHER" id="PTHR46481">
    <property type="entry name" value="ZINC FINGER BED DOMAIN-CONTAINING PROTEIN 4"/>
    <property type="match status" value="1"/>
</dbReference>
<keyword evidence="14" id="KW-1185">Reference proteome</keyword>
<feature type="domain" description="BED-type" evidence="12">
    <location>
        <begin position="53"/>
        <end position="106"/>
    </location>
</feature>
<feature type="region of interest" description="Disordered" evidence="11">
    <location>
        <begin position="596"/>
        <end position="615"/>
    </location>
</feature>
<dbReference type="SUPFAM" id="SSF53098">
    <property type="entry name" value="Ribonuclease H-like"/>
    <property type="match status" value="1"/>
</dbReference>
<evidence type="ECO:0000256" key="10">
    <source>
        <dbReference type="PROSITE-ProRule" id="PRU00027"/>
    </source>
</evidence>
<dbReference type="InterPro" id="IPR008906">
    <property type="entry name" value="HATC_C_dom"/>
</dbReference>
<evidence type="ECO:0000256" key="4">
    <source>
        <dbReference type="ARBA" id="ARBA00022771"/>
    </source>
</evidence>
<dbReference type="SUPFAM" id="SSF140996">
    <property type="entry name" value="Hermes dimerisation domain"/>
    <property type="match status" value="1"/>
</dbReference>
<evidence type="ECO:0000256" key="9">
    <source>
        <dbReference type="ARBA" id="ARBA00023242"/>
    </source>
</evidence>
<evidence type="ECO:0000256" key="8">
    <source>
        <dbReference type="ARBA" id="ARBA00023163"/>
    </source>
</evidence>
<proteinExistence type="predicted"/>
<evidence type="ECO:0000256" key="11">
    <source>
        <dbReference type="SAM" id="MobiDB-lite"/>
    </source>
</evidence>
<dbReference type="PROSITE" id="PS50808">
    <property type="entry name" value="ZF_BED"/>
    <property type="match status" value="1"/>
</dbReference>
<keyword evidence="8" id="KW-0804">Transcription</keyword>
<name>A0A2Z6QLQ5_9GLOM</name>
<sequence length="615" mass="70137">MSDNDFDDVNCDEYEYESFLDNEYNQDAPDAPQDPVISEEDDNSEKENLSQSRRISPAWNYFNDRTSQYPGRPVCCRCQKVFGKDTGISTLKRHLSSAHKITIENVKHTLKTQSVLNFKRIDPWPEKEKSERDNAVVEWIIGDAQPFRTVENLQFRQMVNTFDSRYQVPDKNGIKNLVIDYFEAKRDNIQYDLNNIPGKISLTTDIWTSTFNNDAYLGLTIHFIDNDWNLRNFLLDIMSFTTRHTGGNIADAIISTLKEFHIFEKTLALTSDNESAMVVCGRIIAAELAYELDNQSFRHYRCSAHILNLAAQQGIKIIDNEIAATDPSIGNLMPDAEGWTKIKDTLILLEPLEKATVLLSASSYPTISDIRFLFLGIQQHLDDYVRKEGFSQSRVASSILEKIKKYWEVVDSSTTVATILDPRTKLTLYATGEESTNAVNAIKSHFTEYNVSPPPAMLSNTNQETISNREYFHQLKRRRLDVLGSQTERSERRSRSTGIHEELDRYLALPCDDNVEPLLWWKAHFREFPALGAMARDYLSIQATSVPCEQAFSVASNTITRTRNRLLPETARALLCSKSWLEKGIGTIVRTRSELSPSLTESGPSMYQDQQVLGL</sequence>
<dbReference type="GO" id="GO:0005634">
    <property type="term" value="C:nucleus"/>
    <property type="evidence" value="ECO:0007669"/>
    <property type="project" value="UniProtKB-SubCell"/>
</dbReference>
<dbReference type="InterPro" id="IPR025525">
    <property type="entry name" value="hAT-like_transposase_RNase-H"/>
</dbReference>
<feature type="region of interest" description="Disordered" evidence="11">
    <location>
        <begin position="22"/>
        <end position="52"/>
    </location>
</feature>
<organism evidence="13 14">
    <name type="scientific">Rhizophagus clarus</name>
    <dbReference type="NCBI Taxonomy" id="94130"/>
    <lineage>
        <taxon>Eukaryota</taxon>
        <taxon>Fungi</taxon>
        <taxon>Fungi incertae sedis</taxon>
        <taxon>Mucoromycota</taxon>
        <taxon>Glomeromycotina</taxon>
        <taxon>Glomeromycetes</taxon>
        <taxon>Glomerales</taxon>
        <taxon>Glomeraceae</taxon>
        <taxon>Rhizophagus</taxon>
    </lineage>
</organism>
<accession>A0A2Z6QLQ5</accession>
<keyword evidence="9" id="KW-0539">Nucleus</keyword>
<dbReference type="GO" id="GO:0009791">
    <property type="term" value="P:post-embryonic development"/>
    <property type="evidence" value="ECO:0007669"/>
    <property type="project" value="UniProtKB-ARBA"/>
</dbReference>
<protein>
    <recommendedName>
        <fullName evidence="12">BED-type domain-containing protein</fullName>
    </recommendedName>
</protein>
<keyword evidence="7" id="KW-0238">DNA-binding</keyword>
<dbReference type="InterPro" id="IPR052035">
    <property type="entry name" value="ZnF_BED_domain_contain"/>
</dbReference>
<evidence type="ECO:0000256" key="7">
    <source>
        <dbReference type="ARBA" id="ARBA00023125"/>
    </source>
</evidence>
<dbReference type="InterPro" id="IPR003656">
    <property type="entry name" value="Znf_BED"/>
</dbReference>
<dbReference type="InterPro" id="IPR012337">
    <property type="entry name" value="RNaseH-like_sf"/>
</dbReference>
<keyword evidence="4 10" id="KW-0863">Zinc-finger</keyword>
<comment type="caution">
    <text evidence="13">The sequence shown here is derived from an EMBL/GenBank/DDBJ whole genome shotgun (WGS) entry which is preliminary data.</text>
</comment>
<evidence type="ECO:0000313" key="13">
    <source>
        <dbReference type="EMBL" id="GBB91057.1"/>
    </source>
</evidence>
<evidence type="ECO:0000256" key="3">
    <source>
        <dbReference type="ARBA" id="ARBA00022723"/>
    </source>
</evidence>
<dbReference type="Pfam" id="PF05699">
    <property type="entry name" value="Dimer_Tnp_hAT"/>
    <property type="match status" value="1"/>
</dbReference>
<reference evidence="13 14" key="1">
    <citation type="submission" date="2017-11" db="EMBL/GenBank/DDBJ databases">
        <title>The genome of Rhizophagus clarus HR1 reveals common genetic basis of auxotrophy among arbuscular mycorrhizal fungi.</title>
        <authorList>
            <person name="Kobayashi Y."/>
        </authorList>
    </citation>
    <scope>NUCLEOTIDE SEQUENCE [LARGE SCALE GENOMIC DNA]</scope>
    <source>
        <strain evidence="13 14">HR1</strain>
    </source>
</reference>
<evidence type="ECO:0000256" key="2">
    <source>
        <dbReference type="ARBA" id="ARBA00011738"/>
    </source>
</evidence>
<comment type="subcellular location">
    <subcellularLocation>
        <location evidence="1">Nucleus</location>
    </subcellularLocation>
</comment>